<reference evidence="2" key="1">
    <citation type="journal article" date="2014" name="Front. Microbiol.">
        <title>High frequency of phylogenetically diverse reductive dehalogenase-homologous genes in deep subseafloor sedimentary metagenomes.</title>
        <authorList>
            <person name="Kawai M."/>
            <person name="Futagami T."/>
            <person name="Toyoda A."/>
            <person name="Takaki Y."/>
            <person name="Nishi S."/>
            <person name="Hori S."/>
            <person name="Arai W."/>
            <person name="Tsubouchi T."/>
            <person name="Morono Y."/>
            <person name="Uchiyama I."/>
            <person name="Ito T."/>
            <person name="Fujiyama A."/>
            <person name="Inagaki F."/>
            <person name="Takami H."/>
        </authorList>
    </citation>
    <scope>NUCLEOTIDE SEQUENCE</scope>
    <source>
        <strain evidence="2">Expedition CK06-06</strain>
    </source>
</reference>
<feature type="transmembrane region" description="Helical" evidence="1">
    <location>
        <begin position="51"/>
        <end position="72"/>
    </location>
</feature>
<evidence type="ECO:0008006" key="3">
    <source>
        <dbReference type="Google" id="ProtNLM"/>
    </source>
</evidence>
<name>X1I011_9ZZZZ</name>
<gene>
    <name evidence="2" type="ORF">S03H2_51911</name>
</gene>
<dbReference type="EMBL" id="BARU01032964">
    <property type="protein sequence ID" value="GAH62650.1"/>
    <property type="molecule type" value="Genomic_DNA"/>
</dbReference>
<comment type="caution">
    <text evidence="2">The sequence shown here is derived from an EMBL/GenBank/DDBJ whole genome shotgun (WGS) entry which is preliminary data.</text>
</comment>
<evidence type="ECO:0000256" key="1">
    <source>
        <dbReference type="SAM" id="Phobius"/>
    </source>
</evidence>
<accession>X1I011</accession>
<proteinExistence type="predicted"/>
<organism evidence="2">
    <name type="scientific">marine sediment metagenome</name>
    <dbReference type="NCBI Taxonomy" id="412755"/>
    <lineage>
        <taxon>unclassified sequences</taxon>
        <taxon>metagenomes</taxon>
        <taxon>ecological metagenomes</taxon>
    </lineage>
</organism>
<evidence type="ECO:0000313" key="2">
    <source>
        <dbReference type="EMBL" id="GAH62650.1"/>
    </source>
</evidence>
<keyword evidence="1" id="KW-0812">Transmembrane</keyword>
<keyword evidence="1" id="KW-1133">Transmembrane helix</keyword>
<dbReference type="AlphaFoldDB" id="X1I011"/>
<sequence length="84" mass="9524">MFVIAVGFTIGFLSDNPDGLERVLIDFNGEEWLENLFSPWIPFLSWITNDYVAGIIGIVLSITVLTGTFYLITRLKKRKLVSLD</sequence>
<keyword evidence="1" id="KW-0472">Membrane</keyword>
<protein>
    <recommendedName>
        <fullName evidence="3">PDGLE domain-containing protein</fullName>
    </recommendedName>
</protein>
<feature type="non-terminal residue" evidence="2">
    <location>
        <position position="84"/>
    </location>
</feature>